<feature type="transmembrane region" description="Helical" evidence="2">
    <location>
        <begin position="67"/>
        <end position="94"/>
    </location>
</feature>
<proteinExistence type="predicted"/>
<dbReference type="RefSeq" id="WP_345613430.1">
    <property type="nucleotide sequence ID" value="NZ_BAABJV010000005.1"/>
</dbReference>
<feature type="transmembrane region" description="Helical" evidence="2">
    <location>
        <begin position="136"/>
        <end position="153"/>
    </location>
</feature>
<name>A0ABP9A9J5_9ACTN</name>
<reference evidence="4" key="1">
    <citation type="journal article" date="2019" name="Int. J. Syst. Evol. Microbiol.">
        <title>The Global Catalogue of Microorganisms (GCM) 10K type strain sequencing project: providing services to taxonomists for standard genome sequencing and annotation.</title>
        <authorList>
            <consortium name="The Broad Institute Genomics Platform"/>
            <consortium name="The Broad Institute Genome Sequencing Center for Infectious Disease"/>
            <person name="Wu L."/>
            <person name="Ma J."/>
        </authorList>
    </citation>
    <scope>NUCLEOTIDE SEQUENCE [LARGE SCALE GENOMIC DNA]</scope>
    <source>
        <strain evidence="4">JCM 18324</strain>
    </source>
</reference>
<organism evidence="3 4">
    <name type="scientific">Streptomyces sanyensis</name>
    <dbReference type="NCBI Taxonomy" id="568869"/>
    <lineage>
        <taxon>Bacteria</taxon>
        <taxon>Bacillati</taxon>
        <taxon>Actinomycetota</taxon>
        <taxon>Actinomycetes</taxon>
        <taxon>Kitasatosporales</taxon>
        <taxon>Streptomycetaceae</taxon>
        <taxon>Streptomyces</taxon>
    </lineage>
</organism>
<evidence type="ECO:0000313" key="4">
    <source>
        <dbReference type="Proteomes" id="UP001501147"/>
    </source>
</evidence>
<evidence type="ECO:0000256" key="1">
    <source>
        <dbReference type="SAM" id="MobiDB-lite"/>
    </source>
</evidence>
<feature type="region of interest" description="Disordered" evidence="1">
    <location>
        <begin position="1"/>
        <end position="22"/>
    </location>
</feature>
<keyword evidence="4" id="KW-1185">Reference proteome</keyword>
<gene>
    <name evidence="3" type="ORF">GCM10023329_26150</name>
</gene>
<protein>
    <recommendedName>
        <fullName evidence="5">Integral membrane protein</fullName>
    </recommendedName>
</protein>
<dbReference type="Proteomes" id="UP001501147">
    <property type="component" value="Unassembled WGS sequence"/>
</dbReference>
<dbReference type="EMBL" id="BAABJV010000005">
    <property type="protein sequence ID" value="GAA4776187.1"/>
    <property type="molecule type" value="Genomic_DNA"/>
</dbReference>
<evidence type="ECO:0000313" key="3">
    <source>
        <dbReference type="EMBL" id="GAA4776187.1"/>
    </source>
</evidence>
<sequence>MAAAIPAEWNQTPRAPRRGRGPGAGAVACTAASAFGTQALVALFAHALLPPQEETYYTYDPIADSLLLLPCALFVLVVAAFLHALLFTLPALALGAAVARRAGDPAVGWTLAVAGALGAAYAVLGRALGADYPTALLWAAGTGLLPVCAALAVDRRLLGGVPVSCGRLAGESVLWLLGGLAVAALVVGAGRQTGHLSGYRPPEIGRAAVVGTWTEESGTTELRLRGDGTASVIDAPAGEAGPEAVHCSGPATWSYADGGRDGRAAVELAVPACEGRAWERWLFAGTEEAPELFAVVGDPESGELYVLRRV</sequence>
<keyword evidence="2" id="KW-0472">Membrane</keyword>
<evidence type="ECO:0008006" key="5">
    <source>
        <dbReference type="Google" id="ProtNLM"/>
    </source>
</evidence>
<evidence type="ECO:0000256" key="2">
    <source>
        <dbReference type="SAM" id="Phobius"/>
    </source>
</evidence>
<feature type="transmembrane region" description="Helical" evidence="2">
    <location>
        <begin position="173"/>
        <end position="190"/>
    </location>
</feature>
<keyword evidence="2" id="KW-0812">Transmembrane</keyword>
<accession>A0ABP9A9J5</accession>
<feature type="transmembrane region" description="Helical" evidence="2">
    <location>
        <begin position="106"/>
        <end position="124"/>
    </location>
</feature>
<comment type="caution">
    <text evidence="3">The sequence shown here is derived from an EMBL/GenBank/DDBJ whole genome shotgun (WGS) entry which is preliminary data.</text>
</comment>
<keyword evidence="2" id="KW-1133">Transmembrane helix</keyword>